<reference evidence="3" key="3">
    <citation type="submission" date="2025-09" db="UniProtKB">
        <authorList>
            <consortium name="Ensembl"/>
        </authorList>
    </citation>
    <scope>IDENTIFICATION</scope>
</reference>
<evidence type="ECO:0000256" key="2">
    <source>
        <dbReference type="SAM" id="Phobius"/>
    </source>
</evidence>
<dbReference type="GO" id="GO:0050776">
    <property type="term" value="P:regulation of immune response"/>
    <property type="evidence" value="ECO:0007669"/>
    <property type="project" value="TreeGrafter"/>
</dbReference>
<dbReference type="GO" id="GO:0007166">
    <property type="term" value="P:cell surface receptor signaling pathway"/>
    <property type="evidence" value="ECO:0007669"/>
    <property type="project" value="TreeGrafter"/>
</dbReference>
<feature type="compositionally biased region" description="Polar residues" evidence="1">
    <location>
        <begin position="83"/>
        <end position="96"/>
    </location>
</feature>
<dbReference type="PANTHER" id="PTHR35265">
    <property type="entry name" value="LEUKOSIALIN"/>
    <property type="match status" value="1"/>
</dbReference>
<keyword evidence="4" id="KW-1185">Reference proteome</keyword>
<organism evidence="3 4">
    <name type="scientific">Bos mutus grunniens</name>
    <name type="common">Wild yak</name>
    <name type="synonym">Bos grunniens</name>
    <dbReference type="NCBI Taxonomy" id="30521"/>
    <lineage>
        <taxon>Eukaryota</taxon>
        <taxon>Metazoa</taxon>
        <taxon>Chordata</taxon>
        <taxon>Craniata</taxon>
        <taxon>Vertebrata</taxon>
        <taxon>Euteleostomi</taxon>
        <taxon>Mammalia</taxon>
        <taxon>Eutheria</taxon>
        <taxon>Laurasiatheria</taxon>
        <taxon>Artiodactyla</taxon>
        <taxon>Ruminantia</taxon>
        <taxon>Pecora</taxon>
        <taxon>Bovidae</taxon>
        <taxon>Bovinae</taxon>
        <taxon>Bos</taxon>
    </lineage>
</organism>
<proteinExistence type="predicted"/>
<dbReference type="GO" id="GO:2000404">
    <property type="term" value="P:regulation of T cell migration"/>
    <property type="evidence" value="ECO:0007669"/>
    <property type="project" value="InterPro"/>
</dbReference>
<dbReference type="GO" id="GO:0050863">
    <property type="term" value="P:regulation of T cell activation"/>
    <property type="evidence" value="ECO:0007669"/>
    <property type="project" value="InterPro"/>
</dbReference>
<feature type="transmembrane region" description="Helical" evidence="2">
    <location>
        <begin position="348"/>
        <end position="370"/>
    </location>
</feature>
<reference evidence="3" key="1">
    <citation type="submission" date="2019-05" db="EMBL/GenBank/DDBJ databases">
        <authorList>
            <person name="Zhang S."/>
            <person name="Liu J."/>
        </authorList>
    </citation>
    <scope>NUCLEOTIDE SEQUENCE [LARGE SCALE GENOMIC DNA]</scope>
</reference>
<dbReference type="GeneTree" id="ENSGT00390000017626"/>
<dbReference type="PANTHER" id="PTHR35265:SF1">
    <property type="entry name" value="LEUKOSIALIN"/>
    <property type="match status" value="1"/>
</dbReference>
<protein>
    <recommendedName>
        <fullName evidence="5">Leukosialin</fullName>
    </recommendedName>
</protein>
<reference evidence="3" key="2">
    <citation type="submission" date="2025-08" db="UniProtKB">
        <authorList>
            <consortium name="Ensembl"/>
        </authorList>
    </citation>
    <scope>IDENTIFICATION</scope>
</reference>
<dbReference type="GO" id="GO:0004888">
    <property type="term" value="F:transmembrane signaling receptor activity"/>
    <property type="evidence" value="ECO:0007669"/>
    <property type="project" value="InterPro"/>
</dbReference>
<dbReference type="GO" id="GO:0031072">
    <property type="term" value="F:heat shock protein binding"/>
    <property type="evidence" value="ECO:0007669"/>
    <property type="project" value="TreeGrafter"/>
</dbReference>
<evidence type="ECO:0000256" key="1">
    <source>
        <dbReference type="SAM" id="MobiDB-lite"/>
    </source>
</evidence>
<dbReference type="Ensembl" id="ENSBGRT00000048028.1">
    <property type="protein sequence ID" value="ENSBGRP00000041416.1"/>
    <property type="gene ID" value="ENSBGRG00000025972.1"/>
</dbReference>
<name>A0A8B9YWK9_BOSMU</name>
<feature type="region of interest" description="Disordered" evidence="1">
    <location>
        <begin position="402"/>
        <end position="441"/>
    </location>
</feature>
<feature type="region of interest" description="Disordered" evidence="1">
    <location>
        <begin position="165"/>
        <end position="186"/>
    </location>
</feature>
<feature type="region of interest" description="Disordered" evidence="1">
    <location>
        <begin position="200"/>
        <end position="222"/>
    </location>
</feature>
<feature type="compositionally biased region" description="Polar residues" evidence="1">
    <location>
        <begin position="249"/>
        <end position="260"/>
    </location>
</feature>
<dbReference type="GO" id="GO:0042742">
    <property type="term" value="P:defense response to bacterium"/>
    <property type="evidence" value="ECO:0007669"/>
    <property type="project" value="TreeGrafter"/>
</dbReference>
<feature type="compositionally biased region" description="Polar residues" evidence="1">
    <location>
        <begin position="177"/>
        <end position="186"/>
    </location>
</feature>
<evidence type="ECO:0000313" key="4">
    <source>
        <dbReference type="Proteomes" id="UP000694520"/>
    </source>
</evidence>
<dbReference type="GO" id="GO:0009897">
    <property type="term" value="C:external side of plasma membrane"/>
    <property type="evidence" value="ECO:0007669"/>
    <property type="project" value="TreeGrafter"/>
</dbReference>
<keyword evidence="2" id="KW-0812">Transmembrane</keyword>
<accession>A0A8B9YWK9</accession>
<feature type="region of interest" description="Disordered" evidence="1">
    <location>
        <begin position="453"/>
        <end position="490"/>
    </location>
</feature>
<dbReference type="Proteomes" id="UP000694520">
    <property type="component" value="Chromosome 26"/>
</dbReference>
<dbReference type="InterPro" id="IPR038829">
    <property type="entry name" value="Leukosialin"/>
</dbReference>
<sequence>MILLLLLFGSMGAENLTEVSSRSSPLWTSKTTIASLSSVSETLTFNSVTTSLTTNEVSKMSDNPEHQTLPPSSIPYIADVVSSPETSPTASRGSPVSESTISKEDSIKKSIKLMEIPDATSTPGVSVMKPTGFPTMTSETMATNPLETSSATSKVLLTMATSSLEISGGTSRPPVSMATSSLDTSSGTSEVLLTMATSSLDISGGTSRPPVSMATSSLDTSSGTSEVLLTMATSSLDISGGTSRPPVTMATSSLETSSGTREPLVTTAPSSVKTISMTSGSPVIMKTSSPKTSKGSGLLVTMPATSLKTPMGTTGSTGHEVTTFSPNTSTNVSRRDKLIPPQGTKGTLLVAVLVALLVVVVLVALILLWLRRQKRKTGVLTLGGGGKRNGVVDAWAGVARVPDEEAMTATEGASRGNNDSDGPHREGSGQRPTLTTFFGRRKSRQGSMALEELKAGPASSLKGEEEPLVCNEDEGAEAPTSNGPEERGEDPLRLENLKTGVQNHSRFYHLPPIITTRLISNLLIRHPAFAPSTLWILTQHLQP</sequence>
<feature type="region of interest" description="Disordered" evidence="1">
    <location>
        <begin position="78"/>
        <end position="104"/>
    </location>
</feature>
<feature type="region of interest" description="Disordered" evidence="1">
    <location>
        <begin position="236"/>
        <end position="268"/>
    </location>
</feature>
<keyword evidence="2" id="KW-0472">Membrane</keyword>
<dbReference type="AlphaFoldDB" id="A0A8B9YWK9"/>
<feature type="compositionally biased region" description="Polar residues" evidence="1">
    <location>
        <begin position="213"/>
        <end position="222"/>
    </location>
</feature>
<keyword evidence="2" id="KW-1133">Transmembrane helix</keyword>
<evidence type="ECO:0008006" key="5">
    <source>
        <dbReference type="Google" id="ProtNLM"/>
    </source>
</evidence>
<evidence type="ECO:0000313" key="3">
    <source>
        <dbReference type="Ensembl" id="ENSBGRP00000041416.1"/>
    </source>
</evidence>